<evidence type="ECO:0000313" key="2">
    <source>
        <dbReference type="EMBL" id="GGE21591.1"/>
    </source>
</evidence>
<comment type="caution">
    <text evidence="2">The sequence shown here is derived from an EMBL/GenBank/DDBJ whole genome shotgun (WGS) entry which is preliminary data.</text>
</comment>
<reference evidence="2" key="2">
    <citation type="submission" date="2020-09" db="EMBL/GenBank/DDBJ databases">
        <authorList>
            <person name="Sun Q."/>
            <person name="Zhou Y."/>
        </authorList>
    </citation>
    <scope>NUCLEOTIDE SEQUENCE</scope>
    <source>
        <strain evidence="2">CGMCC 1.15519</strain>
    </source>
</reference>
<dbReference type="Gene3D" id="3.40.710.10">
    <property type="entry name" value="DD-peptidase/beta-lactamase superfamily"/>
    <property type="match status" value="1"/>
</dbReference>
<name>A0A917ECY0_9SPHN</name>
<dbReference type="Pfam" id="PF00144">
    <property type="entry name" value="Beta-lactamase"/>
    <property type="match status" value="1"/>
</dbReference>
<sequence length="415" mass="44270">MGDKMKLIEVETAKGWVRGSCDSRFDEVAQSFIGNFEQRGEIGASVSITLDGQRVVDLWGGRKSVGGDAWERDTISVVFSCTKGASALCAHMAVDRGLLDLDVPVARYWPEFGQNGKEDAIVSMMLDHSVGVPALREPLKQGAYYDYDHMVRLLERETPFWKPGTRNGYHGVTSAWTVGEMVRRSTGQRMGAFLREAVTGPLAIDFWMGLPEAEEARVAPVIAYPPDATTFNSRIALAIAADPQGPSALFALNGGGFSPNAREARAAEIGSATGVSNGRGLADLYAPLANGGAFGGLRLVGADTLARMARVSVATHEDATLAIPTRFSLGFMKSMDNRALANADSCSAVMSDAAFGHVGAGGSIGFADPECRLSFGYSMNQMGQGILLNERGQSLVDAAYRAMGYRSNASGAWMR</sequence>
<dbReference type="PANTHER" id="PTHR43319:SF3">
    <property type="entry name" value="BETA-LACTAMASE-RELATED DOMAIN-CONTAINING PROTEIN"/>
    <property type="match status" value="1"/>
</dbReference>
<proteinExistence type="predicted"/>
<keyword evidence="3" id="KW-1185">Reference proteome</keyword>
<accession>A0A917ECY0</accession>
<evidence type="ECO:0000313" key="3">
    <source>
        <dbReference type="Proteomes" id="UP000635071"/>
    </source>
</evidence>
<dbReference type="SUPFAM" id="SSF56601">
    <property type="entry name" value="beta-lactamase/transpeptidase-like"/>
    <property type="match status" value="1"/>
</dbReference>
<dbReference type="InterPro" id="IPR012338">
    <property type="entry name" value="Beta-lactam/transpept-like"/>
</dbReference>
<dbReference type="AlphaFoldDB" id="A0A917ECY0"/>
<dbReference type="InterPro" id="IPR001466">
    <property type="entry name" value="Beta-lactam-related"/>
</dbReference>
<feature type="domain" description="Beta-lactamase-related" evidence="1">
    <location>
        <begin position="36"/>
        <end position="383"/>
    </location>
</feature>
<dbReference type="PANTHER" id="PTHR43319">
    <property type="entry name" value="BETA-LACTAMASE-RELATED"/>
    <property type="match status" value="1"/>
</dbReference>
<dbReference type="InterPro" id="IPR052907">
    <property type="entry name" value="Beta-lactamase/esterase"/>
</dbReference>
<protein>
    <submittedName>
        <fullName evidence="2">Esterase</fullName>
    </submittedName>
</protein>
<gene>
    <name evidence="2" type="ORF">GCM10011529_30300</name>
</gene>
<dbReference type="Proteomes" id="UP000635071">
    <property type="component" value="Unassembled WGS sequence"/>
</dbReference>
<dbReference type="EMBL" id="BMJM01000017">
    <property type="protein sequence ID" value="GGE21591.1"/>
    <property type="molecule type" value="Genomic_DNA"/>
</dbReference>
<evidence type="ECO:0000259" key="1">
    <source>
        <dbReference type="Pfam" id="PF00144"/>
    </source>
</evidence>
<reference evidence="2" key="1">
    <citation type="journal article" date="2014" name="Int. J. Syst. Evol. Microbiol.">
        <title>Complete genome sequence of Corynebacterium casei LMG S-19264T (=DSM 44701T), isolated from a smear-ripened cheese.</title>
        <authorList>
            <consortium name="US DOE Joint Genome Institute (JGI-PGF)"/>
            <person name="Walter F."/>
            <person name="Albersmeier A."/>
            <person name="Kalinowski J."/>
            <person name="Ruckert C."/>
        </authorList>
    </citation>
    <scope>NUCLEOTIDE SEQUENCE</scope>
    <source>
        <strain evidence="2">CGMCC 1.15519</strain>
    </source>
</reference>
<organism evidence="2 3">
    <name type="scientific">Sandarakinorhabdus glacialis</name>
    <dbReference type="NCBI Taxonomy" id="1614636"/>
    <lineage>
        <taxon>Bacteria</taxon>
        <taxon>Pseudomonadati</taxon>
        <taxon>Pseudomonadota</taxon>
        <taxon>Alphaproteobacteria</taxon>
        <taxon>Sphingomonadales</taxon>
        <taxon>Sphingosinicellaceae</taxon>
        <taxon>Sandarakinorhabdus</taxon>
    </lineage>
</organism>